<evidence type="ECO:0000313" key="3">
    <source>
        <dbReference type="Proteomes" id="UP001163047"/>
    </source>
</evidence>
<protein>
    <submittedName>
        <fullName evidence="2">Uncharacterized protein</fullName>
    </submittedName>
</protein>
<dbReference type="EMBL" id="ON755176">
    <property type="protein sequence ID" value="UZT29423.1"/>
    <property type="molecule type" value="Genomic_DNA"/>
</dbReference>
<name>A0A9E8GBC9_9CAUD</name>
<sequence length="148" mass="15980">MPLVNSRTPDAIPDEQHQGNYVLKPVSVFMYEEGVSIDTLSAAEVGEVLRYYGVDSVAGLPPVAPKEPALADVTPQRAQTPPPAFAAPYGQPAEGYADVARRVVKKRGQEPAPPRVIDACVILIDGLSEAHKESLFNRLAEQLGYDIQ</sequence>
<dbReference type="Proteomes" id="UP001163047">
    <property type="component" value="Segment"/>
</dbReference>
<reference evidence="2" key="1">
    <citation type="submission" date="2022-06" db="EMBL/GenBank/DDBJ databases">
        <authorList>
            <person name="Wang S."/>
            <person name="Li X."/>
            <person name="Zhang F."/>
            <person name="Chen Y."/>
            <person name="Duan X."/>
            <person name="Mirmiran S.D."/>
            <person name="Li X."/>
            <person name="Qian P."/>
        </authorList>
    </citation>
    <scope>NUCLEOTIDE SEQUENCE</scope>
</reference>
<accession>A0A9E8GBC9</accession>
<proteinExistence type="predicted"/>
<organism evidence="2 3">
    <name type="scientific">Klebsiella phage KYP</name>
    <dbReference type="NCBI Taxonomy" id="2961977"/>
    <lineage>
        <taxon>Viruses</taxon>
        <taxon>Duplodnaviria</taxon>
        <taxon>Heunggongvirae</taxon>
        <taxon>Uroviricota</taxon>
        <taxon>Caudoviricetes</taxon>
        <taxon>Autographivirales</taxon>
        <taxon>Autonotataviridae</taxon>
        <taxon>Melnykvirinae</taxon>
        <taxon>Cullenvirus</taxon>
        <taxon>Cullenvirus KYP</taxon>
    </lineage>
</organism>
<evidence type="ECO:0000313" key="2">
    <source>
        <dbReference type="EMBL" id="UZT29423.1"/>
    </source>
</evidence>
<feature type="region of interest" description="Disordered" evidence="1">
    <location>
        <begin position="68"/>
        <end position="91"/>
    </location>
</feature>
<keyword evidence="3" id="KW-1185">Reference proteome</keyword>
<evidence type="ECO:0000256" key="1">
    <source>
        <dbReference type="SAM" id="MobiDB-lite"/>
    </source>
</evidence>